<feature type="region of interest" description="Disordered" evidence="1">
    <location>
        <begin position="1"/>
        <end position="80"/>
    </location>
</feature>
<evidence type="ECO:0000256" key="1">
    <source>
        <dbReference type="SAM" id="MobiDB-lite"/>
    </source>
</evidence>
<dbReference type="EMBL" id="FNVA01000007">
    <property type="protein sequence ID" value="SEG61830.1"/>
    <property type="molecule type" value="Genomic_DNA"/>
</dbReference>
<keyword evidence="2" id="KW-1133">Transmembrane helix</keyword>
<protein>
    <submittedName>
        <fullName evidence="3">Uncharacterized protein</fullName>
    </submittedName>
</protein>
<accession>A0A1H6BMD4</accession>
<feature type="compositionally biased region" description="Polar residues" evidence="1">
    <location>
        <begin position="10"/>
        <end position="22"/>
    </location>
</feature>
<reference evidence="3 4" key="1">
    <citation type="submission" date="2016-10" db="EMBL/GenBank/DDBJ databases">
        <authorList>
            <person name="de Groot N.N."/>
        </authorList>
    </citation>
    <scope>NUCLEOTIDE SEQUENCE [LARGE SCALE GENOMIC DNA]</scope>
    <source>
        <strain evidence="3 4">DSM 22489</strain>
    </source>
</reference>
<feature type="compositionally biased region" description="Basic and acidic residues" evidence="1">
    <location>
        <begin position="37"/>
        <end position="46"/>
    </location>
</feature>
<keyword evidence="4" id="KW-1185">Reference proteome</keyword>
<keyword evidence="2" id="KW-0472">Membrane</keyword>
<feature type="transmembrane region" description="Helical" evidence="2">
    <location>
        <begin position="89"/>
        <end position="108"/>
    </location>
</feature>
<keyword evidence="2" id="KW-0812">Transmembrane</keyword>
<dbReference type="Proteomes" id="UP000236728">
    <property type="component" value="Unassembled WGS sequence"/>
</dbReference>
<dbReference type="AlphaFoldDB" id="A0A1H6BMD4"/>
<evidence type="ECO:0000256" key="2">
    <source>
        <dbReference type="SAM" id="Phobius"/>
    </source>
</evidence>
<proteinExistence type="predicted"/>
<name>A0A1H6BMD4_9BACT</name>
<organism evidence="3 4">
    <name type="scientific">Bryocella elongata</name>
    <dbReference type="NCBI Taxonomy" id="863522"/>
    <lineage>
        <taxon>Bacteria</taxon>
        <taxon>Pseudomonadati</taxon>
        <taxon>Acidobacteriota</taxon>
        <taxon>Terriglobia</taxon>
        <taxon>Terriglobales</taxon>
        <taxon>Acidobacteriaceae</taxon>
        <taxon>Bryocella</taxon>
    </lineage>
</organism>
<sequence length="123" mass="13233">MQGTMPIFRSNPSNGRESTAESMSWRRSGHGSSARPQRPEEMRFRQPQDGAMDDPASRVASLRSSVPGLTGEPEDARLTGGTRSLMRRVLGLNVIAPAIAAASALPVVRRAPRGLKTQQPQVA</sequence>
<gene>
    <name evidence="3" type="ORF">SAMN05421819_3842</name>
</gene>
<evidence type="ECO:0000313" key="4">
    <source>
        <dbReference type="Proteomes" id="UP000236728"/>
    </source>
</evidence>
<evidence type="ECO:0000313" key="3">
    <source>
        <dbReference type="EMBL" id="SEG61830.1"/>
    </source>
</evidence>